<feature type="compositionally biased region" description="Basic and acidic residues" evidence="1">
    <location>
        <begin position="41"/>
        <end position="57"/>
    </location>
</feature>
<keyword evidence="3" id="KW-1185">Reference proteome</keyword>
<evidence type="ECO:0000313" key="2">
    <source>
        <dbReference type="EMBL" id="CCX09773.1"/>
    </source>
</evidence>
<dbReference type="AlphaFoldDB" id="U4L8T7"/>
<feature type="region of interest" description="Disordered" evidence="1">
    <location>
        <begin position="41"/>
        <end position="84"/>
    </location>
</feature>
<proteinExistence type="predicted"/>
<name>U4L8T7_PYROM</name>
<protein>
    <submittedName>
        <fullName evidence="2">Uncharacterized protein</fullName>
    </submittedName>
</protein>
<evidence type="ECO:0000313" key="3">
    <source>
        <dbReference type="Proteomes" id="UP000018144"/>
    </source>
</evidence>
<feature type="compositionally biased region" description="Acidic residues" evidence="1">
    <location>
        <begin position="73"/>
        <end position="84"/>
    </location>
</feature>
<evidence type="ECO:0000256" key="1">
    <source>
        <dbReference type="SAM" id="MobiDB-lite"/>
    </source>
</evidence>
<sequence length="145" mass="16644">MDGINKHKHKEHPQQIGSLHTKAFLFGDIAHKARAELIRNTKVGTRFEREEKEKEDAEQAGGRDGGDEREGRDVEEDWDDEEMAEGLRALAAEMDEAEVRELEHRRELAYEEGMAWIRRQFGDGGVFTLDEDDDDEMIEESTGDV</sequence>
<dbReference type="Proteomes" id="UP000018144">
    <property type="component" value="Unassembled WGS sequence"/>
</dbReference>
<organism evidence="2 3">
    <name type="scientific">Pyronema omphalodes (strain CBS 100304)</name>
    <name type="common">Pyronema confluens</name>
    <dbReference type="NCBI Taxonomy" id="1076935"/>
    <lineage>
        <taxon>Eukaryota</taxon>
        <taxon>Fungi</taxon>
        <taxon>Dikarya</taxon>
        <taxon>Ascomycota</taxon>
        <taxon>Pezizomycotina</taxon>
        <taxon>Pezizomycetes</taxon>
        <taxon>Pezizales</taxon>
        <taxon>Pyronemataceae</taxon>
        <taxon>Pyronema</taxon>
    </lineage>
</organism>
<gene>
    <name evidence="2" type="ORF">PCON_09366</name>
</gene>
<dbReference type="EMBL" id="HF935496">
    <property type="protein sequence ID" value="CCX09773.1"/>
    <property type="molecule type" value="Genomic_DNA"/>
</dbReference>
<reference evidence="2 3" key="1">
    <citation type="journal article" date="2013" name="PLoS Genet.">
        <title>The genome and development-dependent transcriptomes of Pyronema confluens: a window into fungal evolution.</title>
        <authorList>
            <person name="Traeger S."/>
            <person name="Altegoer F."/>
            <person name="Freitag M."/>
            <person name="Gabaldon T."/>
            <person name="Kempken F."/>
            <person name="Kumar A."/>
            <person name="Marcet-Houben M."/>
            <person name="Poggeler S."/>
            <person name="Stajich J.E."/>
            <person name="Nowrousian M."/>
        </authorList>
    </citation>
    <scope>NUCLEOTIDE SEQUENCE [LARGE SCALE GENOMIC DNA]</scope>
    <source>
        <strain evidence="3">CBS 100304</strain>
        <tissue evidence="2">Vegetative mycelium</tissue>
    </source>
</reference>
<accession>U4L8T7</accession>